<dbReference type="RefSeq" id="WP_006281982.1">
    <property type="nucleotide sequence ID" value="NZ_ADWO01000040.1"/>
</dbReference>
<keyword evidence="2" id="KW-1185">Reference proteome</keyword>
<gene>
    <name evidence="1" type="ORF">PBR_1168</name>
</gene>
<feature type="non-terminal residue" evidence="1">
    <location>
        <position position="145"/>
    </location>
</feature>
<dbReference type="EMBL" id="ADWO01000040">
    <property type="protein sequence ID" value="EFI72583.1"/>
    <property type="molecule type" value="Genomic_DNA"/>
</dbReference>
<proteinExistence type="predicted"/>
<dbReference type="AlphaFoldDB" id="D8DVD4"/>
<accession>D8DVD4</accession>
<protein>
    <submittedName>
        <fullName evidence="1">Uncharacterized protein</fullName>
    </submittedName>
</protein>
<organism evidence="1 2">
    <name type="scientific">Segatella baroniae B14</name>
    <dbReference type="NCBI Taxonomy" id="752555"/>
    <lineage>
        <taxon>Bacteria</taxon>
        <taxon>Pseudomonadati</taxon>
        <taxon>Bacteroidota</taxon>
        <taxon>Bacteroidia</taxon>
        <taxon>Bacteroidales</taxon>
        <taxon>Prevotellaceae</taxon>
        <taxon>Segatella</taxon>
    </lineage>
</organism>
<dbReference type="Proteomes" id="UP000004524">
    <property type="component" value="Unassembled WGS sequence"/>
</dbReference>
<evidence type="ECO:0000313" key="1">
    <source>
        <dbReference type="EMBL" id="EFI72583.1"/>
    </source>
</evidence>
<comment type="caution">
    <text evidence="1">The sequence shown here is derived from an EMBL/GenBank/DDBJ whole genome shotgun (WGS) entry which is preliminary data.</text>
</comment>
<name>D8DVD4_9BACT</name>
<evidence type="ECO:0000313" key="2">
    <source>
        <dbReference type="Proteomes" id="UP000004524"/>
    </source>
</evidence>
<sequence>MAKYNSKHDLLKATDEDVKKFFYDAKFMGIFDYYIPNELKDKFCGKITNITIDGENNGLCPQSLYVPQKYNDYVKEGHCAFTCFVMLPLLRSDKHAYKLQIVRIKNVVVKEVKSFDKTEESFFKRNLRLRNNQFIGLFTENKDGS</sequence>
<reference evidence="1 2" key="1">
    <citation type="journal article" date="2010" name="Microb. Ecol.">
        <title>Comparative genome analysis of Prevotella ruminicola and Prevotella bryantii: insights into their environmental niche.</title>
        <authorList>
            <consortium name="North American Consortium for Rumen Bacteria"/>
            <person name="Purushe J."/>
            <person name="Fouts D.E."/>
            <person name="Morrison M."/>
            <person name="White B.A."/>
            <person name="Mackie R.I."/>
            <person name="Coutinho P.M."/>
            <person name="Henrissat B."/>
            <person name="Nelson K.E."/>
        </authorList>
    </citation>
    <scope>NUCLEOTIDE SEQUENCE [LARGE SCALE GENOMIC DNA]</scope>
    <source>
        <strain evidence="1 2">B14</strain>
    </source>
</reference>